<protein>
    <submittedName>
        <fullName evidence="1">Uncharacterized protein</fullName>
    </submittedName>
</protein>
<evidence type="ECO:0000313" key="1">
    <source>
        <dbReference type="EMBL" id="VAW12424.1"/>
    </source>
</evidence>
<proteinExistence type="predicted"/>
<reference evidence="1" key="1">
    <citation type="submission" date="2018-06" db="EMBL/GenBank/DDBJ databases">
        <authorList>
            <person name="Zhirakovskaya E."/>
        </authorList>
    </citation>
    <scope>NUCLEOTIDE SEQUENCE</scope>
</reference>
<accession>A0A3B0TV12</accession>
<name>A0A3B0TV12_9ZZZZ</name>
<sequence>MNINAFAPIADGVLFDDLHPLTQAEIDREIVAGRVYSTRFLAGGKTYGGTVIADTYTQACDRAAARDLGEIVDPRPLYAAGQLEPVAVGADQ</sequence>
<dbReference type="EMBL" id="UOEM01000044">
    <property type="protein sequence ID" value="VAW12424.1"/>
    <property type="molecule type" value="Genomic_DNA"/>
</dbReference>
<dbReference type="AlphaFoldDB" id="A0A3B0TV12"/>
<organism evidence="1">
    <name type="scientific">hydrothermal vent metagenome</name>
    <dbReference type="NCBI Taxonomy" id="652676"/>
    <lineage>
        <taxon>unclassified sequences</taxon>
        <taxon>metagenomes</taxon>
        <taxon>ecological metagenomes</taxon>
    </lineage>
</organism>
<gene>
    <name evidence="1" type="ORF">MNBD_ALPHA09-1890</name>
</gene>